<accession>A0ACB8DM79</accession>
<evidence type="ECO:0000313" key="2">
    <source>
        <dbReference type="Proteomes" id="UP000821865"/>
    </source>
</evidence>
<evidence type="ECO:0000313" key="1">
    <source>
        <dbReference type="EMBL" id="KAH7973491.1"/>
    </source>
</evidence>
<name>A0ACB8DM79_DERSI</name>
<dbReference type="Proteomes" id="UP000821865">
    <property type="component" value="Chromosome 10"/>
</dbReference>
<dbReference type="EMBL" id="CM023479">
    <property type="protein sequence ID" value="KAH7973491.1"/>
    <property type="molecule type" value="Genomic_DNA"/>
</dbReference>
<sequence>MEPPTEVASQSTKHPKAKRTLKTDKSDVGHKGARKKTRGKVPKHGKHHFTTTEAADTTVGALKVDQTATVPKPKEEVASTRPPAEPTSQSLPPSTESKMVAFVRPASGPSSEDPQTQDAIGHLVLPEERPKGATDHAVPPKLLTGRRRTDYRYLTVAGALNVDQAATVPKPEEELPSTRAPAEPTLQSLLSSTESGIVVFVRPASGPSSEDRQTEDAIGHLVSPEERPKGAADHAVPPTLLTGVEEETIDTSPIKTTSQMTPRCPSFAAKNITAIAFAVVTMFTLAFMLLAALLAPSRSRGTAVSGLCSTEDCVMHSRLIHHRTNASVDPCKDFQAFACSAWPASKKIVSFASGTTWDALVAWYKGFENLLTMSSERYLPAQKALAMYQACMEGKPAGQERHTGMEALKKFMRQRRIHWPGEPDLNAHPLGVLLDFAFNWQTHFWFHVQVLQGNRGQRNTLVLRLGNFITFWSNYHESLVADQVYYDYLINYFEAFADAGDRRPTREEVARMESLHSDVLNRFSPAEFPLSEIELYTPNITTSVWVTKLCEHVAVWPEFQDGDQVVVEDTALLESVNEFFVKYGRAEILRHIAWFFVQVFAPLGDINLLKNKFGDQDKGVENRPVFCATEVEATYGVLLTSVYVARHLTLQVRMQVNRTLTYIINAAVNGINRLSWGNDSSRMAIIEKLKNTGVSLWPPDTLLTWRGLNEMYATFAPHKDSFAEYWVHGHERLRQLAEQPRYGQALAIRPNFMLPLLAYDYVLNTVSIAATTLARPLFYAQGTAAVDHGGLGFGFARELVKALNSAGLKVDPAGRINDSWVTSHWREQTSMKANCLSSGKDIFPEVPALQLAYEAFRRQRQESPASLRLSGVWSEDQVFFITACFSMCTRNGQVRALTGDCNKAVSNFPAFAQAFRCPSGSPMNPEQKCRYFD</sequence>
<organism evidence="1 2">
    <name type="scientific">Dermacentor silvarum</name>
    <name type="common">Tick</name>
    <dbReference type="NCBI Taxonomy" id="543639"/>
    <lineage>
        <taxon>Eukaryota</taxon>
        <taxon>Metazoa</taxon>
        <taxon>Ecdysozoa</taxon>
        <taxon>Arthropoda</taxon>
        <taxon>Chelicerata</taxon>
        <taxon>Arachnida</taxon>
        <taxon>Acari</taxon>
        <taxon>Parasitiformes</taxon>
        <taxon>Ixodida</taxon>
        <taxon>Ixodoidea</taxon>
        <taxon>Ixodidae</taxon>
        <taxon>Rhipicephalinae</taxon>
        <taxon>Dermacentor</taxon>
    </lineage>
</organism>
<gene>
    <name evidence="1" type="ORF">HPB49_001570</name>
</gene>
<proteinExistence type="predicted"/>
<reference evidence="1" key="1">
    <citation type="submission" date="2020-05" db="EMBL/GenBank/DDBJ databases">
        <title>Large-scale comparative analyses of tick genomes elucidate their genetic diversity and vector capacities.</title>
        <authorList>
            <person name="Jia N."/>
            <person name="Wang J."/>
            <person name="Shi W."/>
            <person name="Du L."/>
            <person name="Sun Y."/>
            <person name="Zhan W."/>
            <person name="Jiang J."/>
            <person name="Wang Q."/>
            <person name="Zhang B."/>
            <person name="Ji P."/>
            <person name="Sakyi L.B."/>
            <person name="Cui X."/>
            <person name="Yuan T."/>
            <person name="Jiang B."/>
            <person name="Yang W."/>
            <person name="Lam T.T.-Y."/>
            <person name="Chang Q."/>
            <person name="Ding S."/>
            <person name="Wang X."/>
            <person name="Zhu J."/>
            <person name="Ruan X."/>
            <person name="Zhao L."/>
            <person name="Wei J."/>
            <person name="Que T."/>
            <person name="Du C."/>
            <person name="Cheng J."/>
            <person name="Dai P."/>
            <person name="Han X."/>
            <person name="Huang E."/>
            <person name="Gao Y."/>
            <person name="Liu J."/>
            <person name="Shao H."/>
            <person name="Ye R."/>
            <person name="Li L."/>
            <person name="Wei W."/>
            <person name="Wang X."/>
            <person name="Wang C."/>
            <person name="Yang T."/>
            <person name="Huo Q."/>
            <person name="Li W."/>
            <person name="Guo W."/>
            <person name="Chen H."/>
            <person name="Zhou L."/>
            <person name="Ni X."/>
            <person name="Tian J."/>
            <person name="Zhou Y."/>
            <person name="Sheng Y."/>
            <person name="Liu T."/>
            <person name="Pan Y."/>
            <person name="Xia L."/>
            <person name="Li J."/>
            <person name="Zhao F."/>
            <person name="Cao W."/>
        </authorList>
    </citation>
    <scope>NUCLEOTIDE SEQUENCE</scope>
    <source>
        <strain evidence="1">Dsil-2018</strain>
    </source>
</reference>
<keyword evidence="2" id="KW-1185">Reference proteome</keyword>
<comment type="caution">
    <text evidence="1">The sequence shown here is derived from an EMBL/GenBank/DDBJ whole genome shotgun (WGS) entry which is preliminary data.</text>
</comment>
<protein>
    <submittedName>
        <fullName evidence="1">Uncharacterized protein</fullName>
    </submittedName>
</protein>